<dbReference type="EMBL" id="CP104562">
    <property type="protein sequence ID" value="UXH79819.1"/>
    <property type="molecule type" value="Genomic_DNA"/>
</dbReference>
<name>A0ABY6B4G0_9BURK</name>
<keyword evidence="3" id="KW-1185">Reference proteome</keyword>
<dbReference type="RefSeq" id="WP_261759637.1">
    <property type="nucleotide sequence ID" value="NZ_CP104562.2"/>
</dbReference>
<dbReference type="InterPro" id="IPR025737">
    <property type="entry name" value="FApF"/>
</dbReference>
<dbReference type="Proteomes" id="UP001064933">
    <property type="component" value="Chromosome"/>
</dbReference>
<gene>
    <name evidence="2" type="ORF">N4261_08010</name>
</gene>
<dbReference type="Pfam" id="PF13557">
    <property type="entry name" value="Phenol_MetA_deg"/>
    <property type="match status" value="1"/>
</dbReference>
<evidence type="ECO:0000256" key="1">
    <source>
        <dbReference type="SAM" id="SignalP"/>
    </source>
</evidence>
<protein>
    <submittedName>
        <fullName evidence="2">Transporter</fullName>
    </submittedName>
</protein>
<keyword evidence="1" id="KW-0732">Signal</keyword>
<accession>A0ABY6B4G0</accession>
<feature type="chain" id="PRO_5045189576" evidence="1">
    <location>
        <begin position="25"/>
        <end position="337"/>
    </location>
</feature>
<organism evidence="2 3">
    <name type="scientific">Roseateles amylovorans</name>
    <dbReference type="NCBI Taxonomy" id="2978473"/>
    <lineage>
        <taxon>Bacteria</taxon>
        <taxon>Pseudomonadati</taxon>
        <taxon>Pseudomonadota</taxon>
        <taxon>Betaproteobacteria</taxon>
        <taxon>Burkholderiales</taxon>
        <taxon>Sphaerotilaceae</taxon>
        <taxon>Roseateles</taxon>
    </lineage>
</organism>
<evidence type="ECO:0000313" key="2">
    <source>
        <dbReference type="EMBL" id="UXH79819.1"/>
    </source>
</evidence>
<evidence type="ECO:0000313" key="3">
    <source>
        <dbReference type="Proteomes" id="UP001064933"/>
    </source>
</evidence>
<sequence>MSSHRFRACAVSVVGLMTAVSAMATENSQVRGLLGAPSYELANPQFPGWYGQFWLQHYEATKLRDDRGDEPMTSFTAPGLGTLPVKVKGTVRAEVIAPRLTYVSEQVIFDGRLGFSAALPIVKQTTHVSLSTDLPAGTPAAAVAAVNSALAQAGGARSGSHTGLADPEFATYLDWQQDESRFVAGVAVNAPLGSYDKNRVVNTGSGKYWTFKPLIVASRAWENGFSLGMRATYSFNTRNDDTGVKSGQYLHADWAGTYRANDQWQFGLQGYVLKQFTADRGGVAGPNKVQALSVGPVIAYLAESGNWGVDFKTMQEFAVKNRPEGVVTWLRLNVRLD</sequence>
<reference evidence="2" key="1">
    <citation type="submission" date="2022-10" db="EMBL/GenBank/DDBJ databases">
        <title>Characterization and whole genome sequencing of a new Roseateles species, isolated from fresh water.</title>
        <authorList>
            <person name="Guliayeva D.Y."/>
            <person name="Akhremchuk A.E."/>
            <person name="Sikolenko M.A."/>
            <person name="Valentovich L.N."/>
            <person name="Sidarenka A.V."/>
        </authorList>
    </citation>
    <scope>NUCLEOTIDE SEQUENCE</scope>
    <source>
        <strain evidence="2">BIM B-1768</strain>
    </source>
</reference>
<proteinExistence type="predicted"/>
<feature type="signal peptide" evidence="1">
    <location>
        <begin position="1"/>
        <end position="24"/>
    </location>
</feature>